<evidence type="ECO:0000313" key="3">
    <source>
        <dbReference type="Proteomes" id="UP000013026"/>
    </source>
</evidence>
<dbReference type="SUPFAM" id="SSF51905">
    <property type="entry name" value="FAD/NAD(P)-binding domain"/>
    <property type="match status" value="1"/>
</dbReference>
<dbReference type="Gene3D" id="1.10.3110.10">
    <property type="entry name" value="protoporphyrinogen ix oxidase, domain 3"/>
    <property type="match status" value="1"/>
</dbReference>
<name>M9XAY3_MEIRD</name>
<dbReference type="PANTHER" id="PTHR42923">
    <property type="entry name" value="PROTOPORPHYRINOGEN OXIDASE"/>
    <property type="match status" value="1"/>
</dbReference>
<organism evidence="2 3">
    <name type="scientific">Meiothermus ruber (strain ATCC 35948 / DSM 1279 / VKM B-1258 / 21)</name>
    <name type="common">Thermus ruber</name>
    <dbReference type="NCBI Taxonomy" id="504728"/>
    <lineage>
        <taxon>Bacteria</taxon>
        <taxon>Thermotogati</taxon>
        <taxon>Deinococcota</taxon>
        <taxon>Deinococci</taxon>
        <taxon>Thermales</taxon>
        <taxon>Thermaceae</taxon>
        <taxon>Meiothermus</taxon>
    </lineage>
</organism>
<reference evidence="2 3" key="1">
    <citation type="submission" date="2013-04" db="EMBL/GenBank/DDBJ databases">
        <authorList>
            <person name="Chin J."/>
            <person name="Alexander D.H."/>
            <person name="Marks P."/>
            <person name="Korlach J."/>
            <person name="Clum A."/>
            <person name="Copeland A."/>
        </authorList>
    </citation>
    <scope>NUCLEOTIDE SEQUENCE [LARGE SCALE GENOMIC DNA]</scope>
    <source>
        <strain evidence="3">ATCC 35948 / DSM 1279 / VKM B-1258 / 21</strain>
    </source>
</reference>
<dbReference type="STRING" id="504728.K649_11880"/>
<gene>
    <name evidence="2" type="ORF">K649_11880</name>
</gene>
<dbReference type="eggNOG" id="COG1232">
    <property type="taxonomic scope" value="Bacteria"/>
</dbReference>
<protein>
    <submittedName>
        <fullName evidence="2">Protoporphyrinogen oxidase</fullName>
    </submittedName>
</protein>
<dbReference type="KEGG" id="mre:K649_11880"/>
<evidence type="ECO:0000313" key="2">
    <source>
        <dbReference type="EMBL" id="AGK05666.1"/>
    </source>
</evidence>
<proteinExistence type="predicted"/>
<dbReference type="PRINTS" id="PR00411">
    <property type="entry name" value="PNDRDTASEI"/>
</dbReference>
<feature type="domain" description="Amine oxidase" evidence="1">
    <location>
        <begin position="37"/>
        <end position="435"/>
    </location>
</feature>
<dbReference type="Proteomes" id="UP000013026">
    <property type="component" value="Chromosome"/>
</dbReference>
<accession>M9XAY3</accession>
<dbReference type="Gene3D" id="3.50.50.60">
    <property type="entry name" value="FAD/NAD(P)-binding domain"/>
    <property type="match status" value="1"/>
</dbReference>
<dbReference type="InterPro" id="IPR050464">
    <property type="entry name" value="Zeta_carotene_desat/Oxidored"/>
</dbReference>
<dbReference type="EMBL" id="CP005385">
    <property type="protein sequence ID" value="AGK05666.1"/>
    <property type="molecule type" value="Genomic_DNA"/>
</dbReference>
<dbReference type="Gene3D" id="3.90.660.20">
    <property type="entry name" value="Protoporphyrinogen oxidase, mitochondrial, domain 2"/>
    <property type="match status" value="1"/>
</dbReference>
<dbReference type="InterPro" id="IPR002937">
    <property type="entry name" value="Amino_oxidase"/>
</dbReference>
<dbReference type="InterPro" id="IPR036188">
    <property type="entry name" value="FAD/NAD-bd_sf"/>
</dbReference>
<evidence type="ECO:0000259" key="1">
    <source>
        <dbReference type="Pfam" id="PF01593"/>
    </source>
</evidence>
<dbReference type="PATRIC" id="fig|504728.9.peg.2446"/>
<dbReference type="RefSeq" id="WP_015586800.1">
    <property type="nucleotide sequence ID" value="NC_013946.1"/>
</dbReference>
<dbReference type="GO" id="GO:0016491">
    <property type="term" value="F:oxidoreductase activity"/>
    <property type="evidence" value="ECO:0007669"/>
    <property type="project" value="InterPro"/>
</dbReference>
<dbReference type="Pfam" id="PF01593">
    <property type="entry name" value="Amino_oxidase"/>
    <property type="match status" value="1"/>
</dbReference>
<dbReference type="PANTHER" id="PTHR42923:SF3">
    <property type="entry name" value="PROTOPORPHYRINOGEN OXIDASE"/>
    <property type="match status" value="1"/>
</dbReference>
<sequence length="470" mass="51508">MGGDGRPVLTRYRGLAQVGLWMRGREMSRVIVIGGGMSGLAAAYWAAEAGLEVSLLEATQRLGGYNQTVRLEGQTFELGDEHFDDEPDTLLGLCRHLGLEPQPQPNRPQVVRWRGRDWVLPPGLNPATGLGLHRLSTLPFSRKTRWRLATERWVAPAALRDEPVDAFFCRRLGPEVWEVLAPYMEAMLGGPAGEASTPEACPALPQLERRGGLVVGSRRLRAQGQWHLAGGMGGLVQALATRLQQKARLLPGQEALAITHQAGRWAVHLPGGRLEAEAVVVALPAPRAARVFRPSSPQLTTWLNQFPYQHSAKVFLLYRPAQPMEGPVDYYWAKAEGYAGTALRQTPLDSGLVLARVQFAGEVARSADAELSRLAQQDLCKFLQAPTHPRAAWVFRQPFARPQFAPGHTRRVAALEQALVHAPGLFLTGGYLAGPGLARQIAHSHQVIAHSHQVTQRLLNFMALSVPRSD</sequence>
<dbReference type="AlphaFoldDB" id="M9XAY3"/>